<feature type="region of interest" description="Disordered" evidence="14">
    <location>
        <begin position="186"/>
        <end position="223"/>
    </location>
</feature>
<keyword evidence="7 16" id="KW-0732">Signal</keyword>
<evidence type="ECO:0000256" key="12">
    <source>
        <dbReference type="ARBA" id="ARBA00023136"/>
    </source>
</evidence>
<dbReference type="Pfam" id="PF06682">
    <property type="entry name" value="SARAF"/>
    <property type="match status" value="1"/>
</dbReference>
<evidence type="ECO:0000256" key="1">
    <source>
        <dbReference type="ARBA" id="ARBA00004115"/>
    </source>
</evidence>
<accession>A0A367LSM5</accession>
<keyword evidence="18" id="KW-1185">Reference proteome</keyword>
<keyword evidence="9" id="KW-0106">Calcium</keyword>
<evidence type="ECO:0000256" key="11">
    <source>
        <dbReference type="ARBA" id="ARBA00023065"/>
    </source>
</evidence>
<keyword evidence="10 15" id="KW-1133">Transmembrane helix</keyword>
<comment type="subcellular location">
    <subcellularLocation>
        <location evidence="1">Endoplasmic reticulum membrane</location>
        <topology evidence="1">Single-pass type I membrane protein</topology>
    </subcellularLocation>
</comment>
<keyword evidence="8" id="KW-0256">Endoplasmic reticulum</keyword>
<dbReference type="Proteomes" id="UP000253664">
    <property type="component" value="Unassembled WGS sequence"/>
</dbReference>
<dbReference type="GO" id="GO:0006816">
    <property type="term" value="P:calcium ion transport"/>
    <property type="evidence" value="ECO:0007669"/>
    <property type="project" value="UniProtKB-KW"/>
</dbReference>
<feature type="compositionally biased region" description="Gly residues" evidence="14">
    <location>
        <begin position="190"/>
        <end position="203"/>
    </location>
</feature>
<keyword evidence="12 15" id="KW-0472">Membrane</keyword>
<feature type="transmembrane region" description="Helical" evidence="15">
    <location>
        <begin position="154"/>
        <end position="177"/>
    </location>
</feature>
<evidence type="ECO:0000256" key="8">
    <source>
        <dbReference type="ARBA" id="ARBA00022824"/>
    </source>
</evidence>
<dbReference type="PANTHER" id="PTHR15929:SF0">
    <property type="entry name" value="STORE-OPERATED CALCIUM ENTRY-ASSOCIATED REGULATORY FACTOR"/>
    <property type="match status" value="1"/>
</dbReference>
<dbReference type="OrthoDB" id="20303at2759"/>
<dbReference type="STRING" id="1330021.A0A367LSM5"/>
<evidence type="ECO:0000256" key="5">
    <source>
        <dbReference type="ARBA" id="ARBA00022568"/>
    </source>
</evidence>
<reference evidence="17 18" key="1">
    <citation type="journal article" date="2015" name="BMC Genomics">
        <title>Insights from the genome of Ophiocordyceps polyrhachis-furcata to pathogenicity and host specificity in insect fungi.</title>
        <authorList>
            <person name="Wichadakul D."/>
            <person name="Kobmoo N."/>
            <person name="Ingsriswang S."/>
            <person name="Tangphatsornruang S."/>
            <person name="Chantasingh D."/>
            <person name="Luangsa-ard J.J."/>
            <person name="Eurwilaichitr L."/>
        </authorList>
    </citation>
    <scope>NUCLEOTIDE SEQUENCE [LARGE SCALE GENOMIC DNA]</scope>
    <source>
        <strain evidence="17 18">BCC 54312</strain>
    </source>
</reference>
<dbReference type="AlphaFoldDB" id="A0A367LSM5"/>
<evidence type="ECO:0000313" key="17">
    <source>
        <dbReference type="EMBL" id="RCI17242.1"/>
    </source>
</evidence>
<protein>
    <recommendedName>
        <fullName evidence="3">Store-operated calcium entry-associated regulatory factor</fullName>
    </recommendedName>
    <alternativeName>
        <fullName evidence="13">Transmembrane protein 66</fullName>
    </alternativeName>
</protein>
<dbReference type="GO" id="GO:0005789">
    <property type="term" value="C:endoplasmic reticulum membrane"/>
    <property type="evidence" value="ECO:0007669"/>
    <property type="project" value="UniProtKB-SubCell"/>
</dbReference>
<evidence type="ECO:0000256" key="15">
    <source>
        <dbReference type="SAM" id="Phobius"/>
    </source>
</evidence>
<evidence type="ECO:0000256" key="14">
    <source>
        <dbReference type="SAM" id="MobiDB-lite"/>
    </source>
</evidence>
<keyword evidence="5" id="KW-0109">Calcium transport</keyword>
<dbReference type="EMBL" id="LKCN02000001">
    <property type="protein sequence ID" value="RCI17242.1"/>
    <property type="molecule type" value="Genomic_DNA"/>
</dbReference>
<keyword evidence="4" id="KW-0813">Transport</keyword>
<evidence type="ECO:0000256" key="2">
    <source>
        <dbReference type="ARBA" id="ARBA00006833"/>
    </source>
</evidence>
<keyword evidence="11" id="KW-0406">Ion transport</keyword>
<sequence length="295" mass="31798">MLPSHALTSTTLSLLLPLALAARPQNAILLSDVHSLTLRGNGAKTTHRRVPAVPQLQCLSGRLCDIYHLDRMRCQNKGSSYGPQDIEWSCTASLPEELKLGGTDVVCEGYDSTDDPYILKGSCAVEYRLILTSKGEERYPDLARSWSHGYSGDWFSWLFASVFVAICVWILYSACFVNNGRRRPRAAARGHGGGGGGGGGGGWDPNWDPYDPPPPYPGSKSYSARQQAWTPGFWSGFLGGGAAGYMAGSHRRDDSARRAPYPTSWGAGPSTSSSSSDAGPSSLHESYGFGSTRRR</sequence>
<feature type="signal peptide" evidence="16">
    <location>
        <begin position="1"/>
        <end position="21"/>
    </location>
</feature>
<gene>
    <name evidence="17" type="ORF">L249_2147</name>
</gene>
<evidence type="ECO:0000256" key="6">
    <source>
        <dbReference type="ARBA" id="ARBA00022692"/>
    </source>
</evidence>
<dbReference type="InterPro" id="IPR009567">
    <property type="entry name" value="SARAF"/>
</dbReference>
<name>A0A367LSM5_9HYPO</name>
<comment type="caution">
    <text evidence="17">The sequence shown here is derived from an EMBL/GenBank/DDBJ whole genome shotgun (WGS) entry which is preliminary data.</text>
</comment>
<evidence type="ECO:0000256" key="9">
    <source>
        <dbReference type="ARBA" id="ARBA00022837"/>
    </source>
</evidence>
<evidence type="ECO:0000313" key="18">
    <source>
        <dbReference type="Proteomes" id="UP000253664"/>
    </source>
</evidence>
<feature type="chain" id="PRO_5016992268" description="Store-operated calcium entry-associated regulatory factor" evidence="16">
    <location>
        <begin position="22"/>
        <end position="295"/>
    </location>
</feature>
<feature type="region of interest" description="Disordered" evidence="14">
    <location>
        <begin position="246"/>
        <end position="295"/>
    </location>
</feature>
<evidence type="ECO:0000256" key="10">
    <source>
        <dbReference type="ARBA" id="ARBA00022989"/>
    </source>
</evidence>
<evidence type="ECO:0000256" key="13">
    <source>
        <dbReference type="ARBA" id="ARBA00031116"/>
    </source>
</evidence>
<organism evidence="17 18">
    <name type="scientific">Ophiocordyceps polyrhachis-furcata BCC 54312</name>
    <dbReference type="NCBI Taxonomy" id="1330021"/>
    <lineage>
        <taxon>Eukaryota</taxon>
        <taxon>Fungi</taxon>
        <taxon>Dikarya</taxon>
        <taxon>Ascomycota</taxon>
        <taxon>Pezizomycotina</taxon>
        <taxon>Sordariomycetes</taxon>
        <taxon>Hypocreomycetidae</taxon>
        <taxon>Hypocreales</taxon>
        <taxon>Ophiocordycipitaceae</taxon>
        <taxon>Ophiocordyceps</taxon>
    </lineage>
</organism>
<evidence type="ECO:0000256" key="16">
    <source>
        <dbReference type="SAM" id="SignalP"/>
    </source>
</evidence>
<evidence type="ECO:0000256" key="4">
    <source>
        <dbReference type="ARBA" id="ARBA00022448"/>
    </source>
</evidence>
<evidence type="ECO:0000256" key="3">
    <source>
        <dbReference type="ARBA" id="ARBA00016584"/>
    </source>
</evidence>
<keyword evidence="6 15" id="KW-0812">Transmembrane</keyword>
<dbReference type="GO" id="GO:2001256">
    <property type="term" value="P:regulation of store-operated calcium entry"/>
    <property type="evidence" value="ECO:0007669"/>
    <property type="project" value="InterPro"/>
</dbReference>
<comment type="similarity">
    <text evidence="2">Belongs to the SARAF family.</text>
</comment>
<proteinExistence type="inferred from homology"/>
<feature type="compositionally biased region" description="Low complexity" evidence="14">
    <location>
        <begin position="262"/>
        <end position="282"/>
    </location>
</feature>
<evidence type="ECO:0000256" key="7">
    <source>
        <dbReference type="ARBA" id="ARBA00022729"/>
    </source>
</evidence>
<dbReference type="PANTHER" id="PTHR15929">
    <property type="entry name" value="STORE-OPERATED CALCIUM ENTRY-ASSOCIATED REGULATORY FACTOR"/>
    <property type="match status" value="1"/>
</dbReference>